<organism evidence="8 9">
    <name type="scientific">Sphingobacterium gobiense</name>
    <dbReference type="NCBI Taxonomy" id="1382456"/>
    <lineage>
        <taxon>Bacteria</taxon>
        <taxon>Pseudomonadati</taxon>
        <taxon>Bacteroidota</taxon>
        <taxon>Sphingobacteriia</taxon>
        <taxon>Sphingobacteriales</taxon>
        <taxon>Sphingobacteriaceae</taxon>
        <taxon>Sphingobacterium</taxon>
    </lineage>
</organism>
<comment type="caution">
    <text evidence="8">The sequence shown here is derived from an EMBL/GenBank/DDBJ whole genome shotgun (WGS) entry which is preliminary data.</text>
</comment>
<keyword evidence="5" id="KW-0998">Cell outer membrane</keyword>
<proteinExistence type="inferred from homology"/>
<evidence type="ECO:0000256" key="5">
    <source>
        <dbReference type="ARBA" id="ARBA00023237"/>
    </source>
</evidence>
<evidence type="ECO:0000256" key="2">
    <source>
        <dbReference type="ARBA" id="ARBA00006275"/>
    </source>
</evidence>
<dbReference type="Gene3D" id="1.25.40.390">
    <property type="match status" value="1"/>
</dbReference>
<accession>A0A2S9JHW0</accession>
<evidence type="ECO:0000256" key="1">
    <source>
        <dbReference type="ARBA" id="ARBA00004442"/>
    </source>
</evidence>
<evidence type="ECO:0000259" key="7">
    <source>
        <dbReference type="Pfam" id="PF14322"/>
    </source>
</evidence>
<evidence type="ECO:0000313" key="8">
    <source>
        <dbReference type="EMBL" id="PRD52566.1"/>
    </source>
</evidence>
<gene>
    <name evidence="8" type="ORF">C5749_15130</name>
</gene>
<dbReference type="AlphaFoldDB" id="A0A2S9JHW0"/>
<protein>
    <submittedName>
        <fullName evidence="8">RagB/SusD family nutrient uptake outer membrane protein</fullName>
    </submittedName>
</protein>
<feature type="domain" description="RagB/SusD" evidence="6">
    <location>
        <begin position="272"/>
        <end position="567"/>
    </location>
</feature>
<feature type="domain" description="SusD-like N-terminal" evidence="7">
    <location>
        <begin position="36"/>
        <end position="222"/>
    </location>
</feature>
<dbReference type="Pfam" id="PF14322">
    <property type="entry name" value="SusD-like_3"/>
    <property type="match status" value="1"/>
</dbReference>
<dbReference type="EMBL" id="PVBS01000003">
    <property type="protein sequence ID" value="PRD52566.1"/>
    <property type="molecule type" value="Genomic_DNA"/>
</dbReference>
<name>A0A2S9JHW0_9SPHI</name>
<dbReference type="InterPro" id="IPR033985">
    <property type="entry name" value="SusD-like_N"/>
</dbReference>
<evidence type="ECO:0000256" key="3">
    <source>
        <dbReference type="ARBA" id="ARBA00022729"/>
    </source>
</evidence>
<dbReference type="SUPFAM" id="SSF48452">
    <property type="entry name" value="TPR-like"/>
    <property type="match status" value="1"/>
</dbReference>
<evidence type="ECO:0000256" key="4">
    <source>
        <dbReference type="ARBA" id="ARBA00023136"/>
    </source>
</evidence>
<reference evidence="8 9" key="1">
    <citation type="submission" date="2018-02" db="EMBL/GenBank/DDBJ databases">
        <title>The draft genome of Sphingobacterium gobiense H7.</title>
        <authorList>
            <person name="Li L."/>
            <person name="Liu L."/>
            <person name="Zhang X."/>
            <person name="Wang T."/>
            <person name="Liang L."/>
        </authorList>
    </citation>
    <scope>NUCLEOTIDE SEQUENCE [LARGE SCALE GENOMIC DNA]</scope>
    <source>
        <strain evidence="8 9">ACCC 05757</strain>
    </source>
</reference>
<keyword evidence="3" id="KW-0732">Signal</keyword>
<dbReference type="InterPro" id="IPR012944">
    <property type="entry name" value="SusD_RagB_dom"/>
</dbReference>
<dbReference type="Pfam" id="PF07980">
    <property type="entry name" value="SusD_RagB"/>
    <property type="match status" value="1"/>
</dbReference>
<dbReference type="GO" id="GO:0009279">
    <property type="term" value="C:cell outer membrane"/>
    <property type="evidence" value="ECO:0007669"/>
    <property type="project" value="UniProtKB-SubCell"/>
</dbReference>
<keyword evidence="9" id="KW-1185">Reference proteome</keyword>
<dbReference type="Proteomes" id="UP000238642">
    <property type="component" value="Unassembled WGS sequence"/>
</dbReference>
<dbReference type="RefSeq" id="WP_105727082.1">
    <property type="nucleotide sequence ID" value="NZ_PVBS01000003.1"/>
</dbReference>
<dbReference type="InterPro" id="IPR011990">
    <property type="entry name" value="TPR-like_helical_dom_sf"/>
</dbReference>
<keyword evidence="4" id="KW-0472">Membrane</keyword>
<dbReference type="OrthoDB" id="1080118at2"/>
<sequence>MKKKIFIALMAAAAFVSCDIDRAPYGSMDADDIMNDPDTYLESMINGAYGQLKAWSDPMHRAGEYAGDNIAIRGTSTDAFFEFISYNRTPNNGRLNQFWNAGYKAIAQTSNIIDMFAEGQSEEINNRLGECYYIRGLMYFYFVRAYGRPYYDNPETNLGMPIVNGTPEDIPGLELEDRVSVAATYQQIIADLERAEELLTMNNGPTYASKGAVYALLSRVYLYMSGTYQVPNTQYAQLAVDYADKVINSGDYSLLPRERFMQYNTYTPENNPETIFAIKRMASEFSGSDHYYGVGGMYANIGGQGWGEMYASAKYIDLLNETGRNDWREEKYNIVDARAAFIAPTYSQDANTGNYTEVFRFIRKGNTLTYAQATVTRNGNTITCRDGDNTYTLTPVDAEQETYSINHADGNTYTGVIDNFITVNNGLPQFYITKASREGEESHLHSPVISRLGEVYLNRAEAYAKLGNYSAALADLNEIRTRSIVDGAYSSINTSNAGTLIDKERQLELAFQAERSYDVYRNGGTLTRHYPGAHNQSLEVVPTDYRVVYYIPQDAINAYPGKLTQNPTSN</sequence>
<comment type="similarity">
    <text evidence="2">Belongs to the SusD family.</text>
</comment>
<evidence type="ECO:0000313" key="9">
    <source>
        <dbReference type="Proteomes" id="UP000238642"/>
    </source>
</evidence>
<evidence type="ECO:0000259" key="6">
    <source>
        <dbReference type="Pfam" id="PF07980"/>
    </source>
</evidence>
<comment type="subcellular location">
    <subcellularLocation>
        <location evidence="1">Cell outer membrane</location>
    </subcellularLocation>
</comment>
<dbReference type="PROSITE" id="PS51257">
    <property type="entry name" value="PROKAR_LIPOPROTEIN"/>
    <property type="match status" value="1"/>
</dbReference>